<dbReference type="CDD" id="cd00090">
    <property type="entry name" value="HTH_ARSR"/>
    <property type="match status" value="1"/>
</dbReference>
<dbReference type="Gene3D" id="1.10.10.10">
    <property type="entry name" value="Winged helix-like DNA-binding domain superfamily/Winged helix DNA-binding domain"/>
    <property type="match status" value="1"/>
</dbReference>
<dbReference type="PROSITE" id="PS50987">
    <property type="entry name" value="HTH_ARSR_2"/>
    <property type="match status" value="1"/>
</dbReference>
<dbReference type="AlphaFoldDB" id="A0A2A4WX67"/>
<dbReference type="EMBL" id="NVUL01000091">
    <property type="protein sequence ID" value="PCI74834.1"/>
    <property type="molecule type" value="Genomic_DNA"/>
</dbReference>
<evidence type="ECO:0000313" key="2">
    <source>
        <dbReference type="EMBL" id="PCI74834.1"/>
    </source>
</evidence>
<name>A0A2A4WX67_9GAMM</name>
<evidence type="ECO:0000259" key="1">
    <source>
        <dbReference type="PROSITE" id="PS50987"/>
    </source>
</evidence>
<dbReference type="Proteomes" id="UP000218767">
    <property type="component" value="Unassembled WGS sequence"/>
</dbReference>
<dbReference type="PANTHER" id="PTHR38600">
    <property type="entry name" value="TRANSCRIPTIONAL REGULATORY PROTEIN"/>
    <property type="match status" value="1"/>
</dbReference>
<dbReference type="Pfam" id="PF01022">
    <property type="entry name" value="HTH_5"/>
    <property type="match status" value="1"/>
</dbReference>
<dbReference type="PANTHER" id="PTHR38600:SF1">
    <property type="entry name" value="TRANSCRIPTIONAL REGULATORY PROTEIN"/>
    <property type="match status" value="1"/>
</dbReference>
<accession>A0A2A4WX67</accession>
<sequence length="113" mass="12563">MLKAKKDHPTSKEAQLFAALGDNTRLQLINRLGGGERNSISGLSAGMKLSRQGVTKHLRVLENAGVVKSTRVGRELHFSLQPEALTPLQEYLDLVSTQWDDAIERLRSLVEEK</sequence>
<dbReference type="InterPro" id="IPR001845">
    <property type="entry name" value="HTH_ArsR_DNA-bd_dom"/>
</dbReference>
<organism evidence="2 3">
    <name type="scientific">SAR86 cluster bacterium</name>
    <dbReference type="NCBI Taxonomy" id="2030880"/>
    <lineage>
        <taxon>Bacteria</taxon>
        <taxon>Pseudomonadati</taxon>
        <taxon>Pseudomonadota</taxon>
        <taxon>Gammaproteobacteria</taxon>
        <taxon>SAR86 cluster</taxon>
    </lineage>
</organism>
<dbReference type="PRINTS" id="PR00778">
    <property type="entry name" value="HTHARSR"/>
</dbReference>
<dbReference type="GO" id="GO:0003700">
    <property type="term" value="F:DNA-binding transcription factor activity"/>
    <property type="evidence" value="ECO:0007669"/>
    <property type="project" value="InterPro"/>
</dbReference>
<dbReference type="NCBIfam" id="NF033788">
    <property type="entry name" value="HTH_metalloreg"/>
    <property type="match status" value="1"/>
</dbReference>
<reference evidence="3" key="1">
    <citation type="submission" date="2017-08" db="EMBL/GenBank/DDBJ databases">
        <title>A dynamic microbial community with high functional redundancy inhabits the cold, oxic subseafloor aquifer.</title>
        <authorList>
            <person name="Tully B.J."/>
            <person name="Wheat C.G."/>
            <person name="Glazer B.T."/>
            <person name="Huber J.A."/>
        </authorList>
    </citation>
    <scope>NUCLEOTIDE SEQUENCE [LARGE SCALE GENOMIC DNA]</scope>
</reference>
<feature type="domain" description="HTH arsR-type" evidence="1">
    <location>
        <begin position="5"/>
        <end position="100"/>
    </location>
</feature>
<dbReference type="InterPro" id="IPR011991">
    <property type="entry name" value="ArsR-like_HTH"/>
</dbReference>
<dbReference type="SMART" id="SM00418">
    <property type="entry name" value="HTH_ARSR"/>
    <property type="match status" value="1"/>
</dbReference>
<evidence type="ECO:0000313" key="3">
    <source>
        <dbReference type="Proteomes" id="UP000218767"/>
    </source>
</evidence>
<protein>
    <submittedName>
        <fullName evidence="2">Transcriptional regulator</fullName>
    </submittedName>
</protein>
<comment type="caution">
    <text evidence="2">The sequence shown here is derived from an EMBL/GenBank/DDBJ whole genome shotgun (WGS) entry which is preliminary data.</text>
</comment>
<gene>
    <name evidence="2" type="ORF">COB20_14350</name>
</gene>
<dbReference type="InterPro" id="IPR036388">
    <property type="entry name" value="WH-like_DNA-bd_sf"/>
</dbReference>
<dbReference type="SUPFAM" id="SSF46785">
    <property type="entry name" value="Winged helix' DNA-binding domain"/>
    <property type="match status" value="1"/>
</dbReference>
<proteinExistence type="predicted"/>
<dbReference type="InterPro" id="IPR036390">
    <property type="entry name" value="WH_DNA-bd_sf"/>
</dbReference>